<proteinExistence type="predicted"/>
<name>A0A7R9QR04_9ACAR</name>
<accession>A0A7R9QR04</accession>
<dbReference type="Proteomes" id="UP000728032">
    <property type="component" value="Unassembled WGS sequence"/>
</dbReference>
<dbReference type="AlphaFoldDB" id="A0A7R9QR04"/>
<gene>
    <name evidence="2" type="ORF">ONB1V03_LOCUS11351</name>
</gene>
<organism evidence="2">
    <name type="scientific">Oppiella nova</name>
    <dbReference type="NCBI Taxonomy" id="334625"/>
    <lineage>
        <taxon>Eukaryota</taxon>
        <taxon>Metazoa</taxon>
        <taxon>Ecdysozoa</taxon>
        <taxon>Arthropoda</taxon>
        <taxon>Chelicerata</taxon>
        <taxon>Arachnida</taxon>
        <taxon>Acari</taxon>
        <taxon>Acariformes</taxon>
        <taxon>Sarcoptiformes</taxon>
        <taxon>Oribatida</taxon>
        <taxon>Brachypylina</taxon>
        <taxon>Oppioidea</taxon>
        <taxon>Oppiidae</taxon>
        <taxon>Oppiella</taxon>
    </lineage>
</organism>
<dbReference type="Gene3D" id="3.20.20.80">
    <property type="entry name" value="Glycosidases"/>
    <property type="match status" value="1"/>
</dbReference>
<reference evidence="2" key="1">
    <citation type="submission" date="2020-11" db="EMBL/GenBank/DDBJ databases">
        <authorList>
            <person name="Tran Van P."/>
        </authorList>
    </citation>
    <scope>NUCLEOTIDE SEQUENCE</scope>
</reference>
<dbReference type="Pfam" id="PF01607">
    <property type="entry name" value="CBM_14"/>
    <property type="match status" value="1"/>
</dbReference>
<evidence type="ECO:0000313" key="3">
    <source>
        <dbReference type="Proteomes" id="UP000728032"/>
    </source>
</evidence>
<dbReference type="InterPro" id="IPR002557">
    <property type="entry name" value="Chitin-bd_dom"/>
</dbReference>
<dbReference type="GO" id="GO:0005576">
    <property type="term" value="C:extracellular region"/>
    <property type="evidence" value="ECO:0007669"/>
    <property type="project" value="InterPro"/>
</dbReference>
<protein>
    <recommendedName>
        <fullName evidence="1">Chitin-binding type-2 domain-containing protein</fullName>
    </recommendedName>
</protein>
<sequence length="132" mass="14680">MKEKQWEVLSFSEAIEVMVITEVGEGMAMVLVMEAADTEAFMGAELGAGVGVITKQTQANTSIIPDYHCPWDEVKRTGCKGPKDCMYPNTTNCNHFVKCTDECVAYDWSCPGGLQWNDYIKLCDNPSSLTFY</sequence>
<feature type="domain" description="Chitin-binding type-2" evidence="1">
    <location>
        <begin position="79"/>
        <end position="128"/>
    </location>
</feature>
<evidence type="ECO:0000259" key="1">
    <source>
        <dbReference type="Pfam" id="PF01607"/>
    </source>
</evidence>
<dbReference type="InterPro" id="IPR036508">
    <property type="entry name" value="Chitin-bd_dom_sf"/>
</dbReference>
<dbReference type="GO" id="GO:0008061">
    <property type="term" value="F:chitin binding"/>
    <property type="evidence" value="ECO:0007669"/>
    <property type="project" value="InterPro"/>
</dbReference>
<dbReference type="OrthoDB" id="6020543at2759"/>
<dbReference type="EMBL" id="OC923218">
    <property type="protein sequence ID" value="CAD7654706.1"/>
    <property type="molecule type" value="Genomic_DNA"/>
</dbReference>
<dbReference type="SUPFAM" id="SSF57625">
    <property type="entry name" value="Invertebrate chitin-binding proteins"/>
    <property type="match status" value="1"/>
</dbReference>
<dbReference type="EMBL" id="CAJPVJ010008393">
    <property type="protein sequence ID" value="CAG2171893.1"/>
    <property type="molecule type" value="Genomic_DNA"/>
</dbReference>
<keyword evidence="3" id="KW-1185">Reference proteome</keyword>
<evidence type="ECO:0000313" key="2">
    <source>
        <dbReference type="EMBL" id="CAD7654706.1"/>
    </source>
</evidence>